<feature type="chain" id="PRO_5046181802" description="Phosphodiester glycosidase domain-containing protein" evidence="1">
    <location>
        <begin position="27"/>
        <end position="464"/>
    </location>
</feature>
<feature type="signal peptide" evidence="1">
    <location>
        <begin position="1"/>
        <end position="26"/>
    </location>
</feature>
<gene>
    <name evidence="3" type="ORF">PAECIP111893_04759</name>
</gene>
<feature type="domain" description="Phosphodiester glycosidase" evidence="2">
    <location>
        <begin position="291"/>
        <end position="458"/>
    </location>
</feature>
<evidence type="ECO:0000313" key="3">
    <source>
        <dbReference type="EMBL" id="CAH1221679.1"/>
    </source>
</evidence>
<organism evidence="3 4">
    <name type="scientific">Paenibacillus plantiphilus</name>
    <dbReference type="NCBI Taxonomy" id="2905650"/>
    <lineage>
        <taxon>Bacteria</taxon>
        <taxon>Bacillati</taxon>
        <taxon>Bacillota</taxon>
        <taxon>Bacilli</taxon>
        <taxon>Bacillales</taxon>
        <taxon>Paenibacillaceae</taxon>
        <taxon>Paenibacillus</taxon>
    </lineage>
</organism>
<protein>
    <recommendedName>
        <fullName evidence="2">Phosphodiester glycosidase domain-containing protein</fullName>
    </recommendedName>
</protein>
<sequence>MGRWNFKMFAISTIAAASLVGTTVGADVVFSGERAKFANNETQREAVKLSYPASSIELSLGSRLMIGNKLTASVPVLLKYEVGNPAVVKVNQQGVLLPATAGKTTVTVSVVSAGYTGQLKLPITISAPKPAAGAVKPTFEVRKVKAGGRTYSVNTVTIPKGTPVTIGAADRAVGSTQPLAGIAKAYNADIAINGTFFEAYGGAPDPFGNLIIDGMAEHMGNLGTTIGFKWDGSTVMDSLRLKISGEVEGSGGGKRGWYTYFINRKPTSGTAATLFTPKRGGKLGFTAEKAIVVQNGIVTRIASNENAAIPKDGYVLAYMGAELGQASRFEVGDKVSYTVKYEDMNGNKLDWSDVHTAVGAGPRLVKDGKVAVNAAAEGFRDPKILTGGGARSGIAIRKDGSILIVTVSGATMKQWAQVMVAMGAQQAMNLDGGASSGMWYKGKTITSPGRELSNALVFGERLKW</sequence>
<dbReference type="PANTHER" id="PTHR40446:SF2">
    <property type="entry name" value="N-ACETYLGLUCOSAMINE-1-PHOSPHODIESTER ALPHA-N-ACETYLGLUCOSAMINIDASE"/>
    <property type="match status" value="1"/>
</dbReference>
<name>A0ABM9CQQ1_9BACL</name>
<dbReference type="Proteomes" id="UP000838686">
    <property type="component" value="Unassembled WGS sequence"/>
</dbReference>
<dbReference type="PANTHER" id="PTHR40446">
    <property type="entry name" value="N-ACETYLGLUCOSAMINE-1-PHOSPHODIESTER ALPHA-N-ACETYLGLUCOSAMINIDASE"/>
    <property type="match status" value="1"/>
</dbReference>
<accession>A0ABM9CQQ1</accession>
<comment type="caution">
    <text evidence="3">The sequence shown here is derived from an EMBL/GenBank/DDBJ whole genome shotgun (WGS) entry which is preliminary data.</text>
</comment>
<evidence type="ECO:0000259" key="2">
    <source>
        <dbReference type="Pfam" id="PF09992"/>
    </source>
</evidence>
<keyword evidence="1" id="KW-0732">Signal</keyword>
<dbReference type="RefSeq" id="WP_236345530.1">
    <property type="nucleotide sequence ID" value="NZ_CAKMMF010000036.1"/>
</dbReference>
<evidence type="ECO:0000256" key="1">
    <source>
        <dbReference type="SAM" id="SignalP"/>
    </source>
</evidence>
<dbReference type="EMBL" id="CAKMMF010000036">
    <property type="protein sequence ID" value="CAH1221679.1"/>
    <property type="molecule type" value="Genomic_DNA"/>
</dbReference>
<dbReference type="InterPro" id="IPR018711">
    <property type="entry name" value="NAGPA"/>
</dbReference>
<proteinExistence type="predicted"/>
<reference evidence="3" key="1">
    <citation type="submission" date="2022-01" db="EMBL/GenBank/DDBJ databases">
        <authorList>
            <person name="Criscuolo A."/>
        </authorList>
    </citation>
    <scope>NUCLEOTIDE SEQUENCE</scope>
    <source>
        <strain evidence="3">CIP111893</strain>
    </source>
</reference>
<evidence type="ECO:0000313" key="4">
    <source>
        <dbReference type="Proteomes" id="UP000838686"/>
    </source>
</evidence>
<dbReference type="Pfam" id="PF09992">
    <property type="entry name" value="NAGPA"/>
    <property type="match status" value="1"/>
</dbReference>
<keyword evidence="4" id="KW-1185">Reference proteome</keyword>